<reference evidence="1 2" key="1">
    <citation type="journal article" date="2022" name="BMC Genomics">
        <title>Comparative genome analysis of mycobacteria focusing on tRNA and non-coding RNA.</title>
        <authorList>
            <person name="Behra P.R.K."/>
            <person name="Pettersson B.M.F."/>
            <person name="Ramesh M."/>
            <person name="Das S."/>
            <person name="Dasgupta S."/>
            <person name="Kirsebom L.A."/>
        </authorList>
    </citation>
    <scope>NUCLEOTIDE SEQUENCE [LARGE SCALE GENOMIC DNA]</scope>
    <source>
        <strain evidence="1 2">DSM 44078</strain>
    </source>
</reference>
<keyword evidence="2" id="KW-1185">Reference proteome</keyword>
<dbReference type="Proteomes" id="UP001526201">
    <property type="component" value="Unassembled WGS sequence"/>
</dbReference>
<evidence type="ECO:0000313" key="1">
    <source>
        <dbReference type="EMBL" id="MCV7228506.1"/>
    </source>
</evidence>
<protein>
    <submittedName>
        <fullName evidence="1">Uncharacterized protein</fullName>
    </submittedName>
</protein>
<proteinExistence type="predicted"/>
<dbReference type="Pfam" id="PF19927">
    <property type="entry name" value="DUF6390"/>
    <property type="match status" value="1"/>
</dbReference>
<accession>A0ABT3CGG1</accession>
<evidence type="ECO:0000313" key="2">
    <source>
        <dbReference type="Proteomes" id="UP001526201"/>
    </source>
</evidence>
<dbReference type="InterPro" id="IPR045660">
    <property type="entry name" value="DUF6390"/>
</dbReference>
<organism evidence="1 2">
    <name type="scientific">Mycolicibacterium komossense</name>
    <dbReference type="NCBI Taxonomy" id="1779"/>
    <lineage>
        <taxon>Bacteria</taxon>
        <taxon>Bacillati</taxon>
        <taxon>Actinomycetota</taxon>
        <taxon>Actinomycetes</taxon>
        <taxon>Mycobacteriales</taxon>
        <taxon>Mycobacteriaceae</taxon>
        <taxon>Mycolicibacterium</taxon>
    </lineage>
</organism>
<sequence>MPTAGRELFAAFAFPPNELGYCGPPDSSVLLDGDGPAAIDRHARGFEGAWPYLEEIAAATGRDDPLDPAVVSAYWVGGPLLDRVDSSRMVDRLRTALPGQPTGLLDHLDGRAEVLAHHSFHVFVVYPWVRFLRTDTADSGHPIRILQSCRIRWGVVDAVDDDHVIIASHPLRFEDGRLILADPVPERVRWRRDGVSLAPRPAVGETVAAHWDWVCGTLDETQRDALSAATSSTLSLVNRVRR</sequence>
<name>A0ABT3CGG1_9MYCO</name>
<comment type="caution">
    <text evidence="1">The sequence shown here is derived from an EMBL/GenBank/DDBJ whole genome shotgun (WGS) entry which is preliminary data.</text>
</comment>
<dbReference type="EMBL" id="JACKTY010000033">
    <property type="protein sequence ID" value="MCV7228506.1"/>
    <property type="molecule type" value="Genomic_DNA"/>
</dbReference>
<gene>
    <name evidence="1" type="ORF">H7J73_21050</name>
</gene>